<comment type="function">
    <text evidence="5">Binds directly to 23S ribosomal RNA and is necessary for the in vitro assembly process of the 50S ribosomal subunit. It is not involved in the protein synthesizing functions of that subunit.</text>
</comment>
<dbReference type="Gene3D" id="1.10.1900.20">
    <property type="entry name" value="Ribosomal protein L20"/>
    <property type="match status" value="1"/>
</dbReference>
<dbReference type="InterPro" id="IPR035566">
    <property type="entry name" value="Ribosomal_protein_bL20_C"/>
</dbReference>
<keyword evidence="7" id="KW-0934">Plastid</keyword>
<keyword evidence="3 4" id="KW-0687">Ribonucleoprotein</keyword>
<evidence type="ECO:0000256" key="5">
    <source>
        <dbReference type="RuleBase" id="RU004311"/>
    </source>
</evidence>
<evidence type="ECO:0000256" key="1">
    <source>
        <dbReference type="ARBA" id="ARBA00007698"/>
    </source>
</evidence>
<accession>B7T3T6</accession>
<evidence type="ECO:0000256" key="4">
    <source>
        <dbReference type="RuleBase" id="RU000561"/>
    </source>
</evidence>
<dbReference type="AlphaFoldDB" id="B7T3T6"/>
<dbReference type="GO" id="GO:0005840">
    <property type="term" value="C:ribosome"/>
    <property type="evidence" value="ECO:0007669"/>
    <property type="project" value="UniProtKB-KW"/>
</dbReference>
<dbReference type="InterPro" id="IPR005813">
    <property type="entry name" value="Ribosomal_bL20"/>
</dbReference>
<dbReference type="EMBL" id="EU922429">
    <property type="protein sequence ID" value="ACH47413.1"/>
    <property type="molecule type" value="Genomic_DNA"/>
</dbReference>
<dbReference type="Gene3D" id="6.10.160.10">
    <property type="match status" value="1"/>
</dbReference>
<dbReference type="GO" id="GO:0003735">
    <property type="term" value="F:structural constituent of ribosome"/>
    <property type="evidence" value="ECO:0007669"/>
    <property type="project" value="InterPro"/>
</dbReference>
<dbReference type="SUPFAM" id="SSF74731">
    <property type="entry name" value="Ribosomal protein L20"/>
    <property type="match status" value="1"/>
</dbReference>
<dbReference type="GeneID" id="9830017"/>
<reference evidence="8" key="2">
    <citation type="journal article" date="2011" name="Mol. Biol. Evol.">
        <title>Extreme reconfiguration of plastid genomes in the angiosperm family Geraniaceae: rearrangements, repeats, and codon usage.</title>
        <authorList>
            <person name="Guisinger M.M."/>
            <person name="Kuehl J.V."/>
            <person name="Boore J.L."/>
            <person name="Jansen R.K."/>
        </authorList>
    </citation>
    <scope>NUCLEOTIDE SEQUENCE</scope>
</reference>
<keyword evidence="5" id="KW-0699">rRNA-binding</keyword>
<feature type="region of interest" description="Disordered" evidence="6">
    <location>
        <begin position="1"/>
        <end position="29"/>
    </location>
</feature>
<protein>
    <recommendedName>
        <fullName evidence="5">50S ribosomal protein L20</fullName>
    </recommendedName>
</protein>
<dbReference type="GO" id="GO:0019843">
    <property type="term" value="F:rRNA binding"/>
    <property type="evidence" value="ECO:0007669"/>
    <property type="project" value="UniProtKB-KW"/>
</dbReference>
<sequence length="115" mass="13109">MSRTTRGPVAHRRRIKEKSIAAGGRGSHSTLSRVISQEILRAWNSGTRDRKRKKREFRCLWMVRINGGLRGNVVSFTYSKLISFLHKEEIVLNRKVLAQIGTLNEANFRALFAGS</sequence>
<gene>
    <name evidence="7" type="primary">rpl20</name>
</gene>
<evidence type="ECO:0000313" key="7">
    <source>
        <dbReference type="EMBL" id="ACH47413.1"/>
    </source>
</evidence>
<dbReference type="CDD" id="cd07026">
    <property type="entry name" value="Ribosomal_L20"/>
    <property type="match status" value="1"/>
</dbReference>
<organism evidence="7">
    <name type="scientific">Monsonia speciosa</name>
    <dbReference type="NCBI Taxonomy" id="163694"/>
    <lineage>
        <taxon>Eukaryota</taxon>
        <taxon>Viridiplantae</taxon>
        <taxon>Streptophyta</taxon>
        <taxon>Embryophyta</taxon>
        <taxon>Tracheophyta</taxon>
        <taxon>Spermatophyta</taxon>
        <taxon>Magnoliopsida</taxon>
        <taxon>eudicotyledons</taxon>
        <taxon>Gunneridae</taxon>
        <taxon>Pentapetalae</taxon>
        <taxon>rosids</taxon>
        <taxon>malvids</taxon>
        <taxon>Geraniales</taxon>
        <taxon>Geraniaceae</taxon>
        <taxon>Monsonia</taxon>
    </lineage>
</organism>
<dbReference type="PRINTS" id="PR00062">
    <property type="entry name" value="RIBOSOMALL20"/>
</dbReference>
<evidence type="ECO:0000256" key="3">
    <source>
        <dbReference type="ARBA" id="ARBA00023274"/>
    </source>
</evidence>
<dbReference type="EMBL" id="HM125538">
    <property type="protein sequence ID" value="ADJ66434.1"/>
    <property type="molecule type" value="Genomic_DNA"/>
</dbReference>
<evidence type="ECO:0000256" key="6">
    <source>
        <dbReference type="SAM" id="MobiDB-lite"/>
    </source>
</evidence>
<comment type="similarity">
    <text evidence="1 4">Belongs to the bacterial ribosomal protein bL20 family.</text>
</comment>
<name>B7T3T6_9ROSI</name>
<evidence type="ECO:0000313" key="8">
    <source>
        <dbReference type="EMBL" id="ADJ66434.1"/>
    </source>
</evidence>
<evidence type="ECO:0000256" key="2">
    <source>
        <dbReference type="ARBA" id="ARBA00022980"/>
    </source>
</evidence>
<dbReference type="PANTHER" id="PTHR10986">
    <property type="entry name" value="39S RIBOSOMAL PROTEIN L20"/>
    <property type="match status" value="1"/>
</dbReference>
<reference evidence="7" key="1">
    <citation type="journal article" date="2008" name="Proc. Natl. Acad. Sci. U.S.A.">
        <title>Genome-wide analyses of Geraniaceae plastid DNA reveal unprecedented patterns of increased nucleotide substitutions.</title>
        <authorList>
            <person name="Guisinger M.M."/>
            <person name="Kuehl J.V."/>
            <person name="Boore J.L."/>
            <person name="Jansen R.K."/>
        </authorList>
    </citation>
    <scope>NUCLEOTIDE SEQUENCE</scope>
</reference>
<geneLocation type="plastid" evidence="7"/>
<dbReference type="Pfam" id="PF00453">
    <property type="entry name" value="Ribosomal_L20"/>
    <property type="match status" value="1"/>
</dbReference>
<dbReference type="GO" id="GO:0006412">
    <property type="term" value="P:translation"/>
    <property type="evidence" value="ECO:0007669"/>
    <property type="project" value="InterPro"/>
</dbReference>
<keyword evidence="2 4" id="KW-0689">Ribosomal protein</keyword>
<proteinExistence type="inferred from homology"/>
<keyword evidence="7" id="KW-0150">Chloroplast</keyword>
<dbReference type="GO" id="GO:1990904">
    <property type="term" value="C:ribonucleoprotein complex"/>
    <property type="evidence" value="ECO:0007669"/>
    <property type="project" value="UniProtKB-KW"/>
</dbReference>
<keyword evidence="5" id="KW-0694">RNA-binding</keyword>
<dbReference type="NCBIfam" id="TIGR01032">
    <property type="entry name" value="rplT_bact"/>
    <property type="match status" value="1"/>
</dbReference>
<dbReference type="RefSeq" id="YP_003934299.1">
    <property type="nucleotide sequence ID" value="NC_014582.1"/>
</dbReference>